<dbReference type="STRING" id="716541.ECL_03180"/>
<organism evidence="2 3">
    <name type="scientific">Enterobacter cloacae subsp. cloacae (strain ATCC 13047 / DSM 30054 / NBRC 13535 / NCTC 10005 / WDCM 00083 / NCDC 279-56)</name>
    <dbReference type="NCBI Taxonomy" id="716541"/>
    <lineage>
        <taxon>Bacteria</taxon>
        <taxon>Pseudomonadati</taxon>
        <taxon>Pseudomonadota</taxon>
        <taxon>Gammaproteobacteria</taxon>
        <taxon>Enterobacterales</taxon>
        <taxon>Enterobacteriaceae</taxon>
        <taxon>Enterobacter</taxon>
        <taxon>Enterobacter cloacae complex</taxon>
    </lineage>
</organism>
<gene>
    <name evidence="2" type="ordered locus">ECL_03180</name>
</gene>
<dbReference type="EnsemblBacteria" id="ADF62715">
    <property type="protein sequence ID" value="ADF62715"/>
    <property type="gene ID" value="ECL_03180"/>
</dbReference>
<keyword evidence="1" id="KW-0812">Transmembrane</keyword>
<dbReference type="eggNOG" id="ENOG5032NM5">
    <property type="taxonomic scope" value="Bacteria"/>
</dbReference>
<evidence type="ECO:0000256" key="1">
    <source>
        <dbReference type="SAM" id="Phobius"/>
    </source>
</evidence>
<proteinExistence type="predicted"/>
<evidence type="ECO:0000313" key="2">
    <source>
        <dbReference type="EMBL" id="ADF62715.1"/>
    </source>
</evidence>
<sequence>MTTNRIGVFIKNNRLPIFVVFSMCILYVLPIIMADRLYVDDMGRTTTGYYGWKGNGRPFAEMIMKFLSFGGLNLDISPLPLLLALALYSVTSVAYVRSVIPKKGILITVIASLGFIVNPFYLENLSYKYDSFPMMISVCVLLLAYINISNIYARATIATIAVIASLSSYQASIGLFVSLAVIESVSYINKGIDLKFVFLRIVERGLCFGIGYLLYDKVIKPATVLESNGYTWQHSQTILLNKEGFDIFARNVHIYLEKIMKYATSIPSITIALVAFFIVASLGSILFGIFNKQKNKPIAIICSIMVMASPIIVFALTFIHMCLLVYPIASPRVFVSFSAFIFLMMAILFMHDRFNRASLVPAILFIAFSYVYSFSYGNALKFQDEYENYVAVNIANDLSTIDPLGQLKIQTNGYMDYPQQVAIVLKKYPAMKDAILRYLNNDWYWSYFQLGKYGVTNARAGLSQKYASDISSGKALLVRRDYSFHKRDNILVISFHGKY</sequence>
<dbReference type="AlphaFoldDB" id="A0A0H3CNG3"/>
<dbReference type="InterPro" id="IPR025686">
    <property type="entry name" value="Glucos_trans_II"/>
</dbReference>
<dbReference type="HOGENOM" id="CLU_031280_2_0_6"/>
<feature type="transmembrane region" description="Helical" evidence="1">
    <location>
        <begin position="134"/>
        <end position="153"/>
    </location>
</feature>
<protein>
    <recommendedName>
        <fullName evidence="4">Glucosyltransferase domain-containing protein</fullName>
    </recommendedName>
</protein>
<dbReference type="OrthoDB" id="1317478at2"/>
<dbReference type="Proteomes" id="UP000002363">
    <property type="component" value="Chromosome"/>
</dbReference>
<feature type="transmembrane region" description="Helical" evidence="1">
    <location>
        <begin position="15"/>
        <end position="34"/>
    </location>
</feature>
<feature type="transmembrane region" description="Helical" evidence="1">
    <location>
        <begin position="333"/>
        <end position="351"/>
    </location>
</feature>
<dbReference type="PATRIC" id="fig|716541.4.peg.3343"/>
<feature type="transmembrane region" description="Helical" evidence="1">
    <location>
        <begin position="269"/>
        <end position="291"/>
    </location>
</feature>
<feature type="transmembrane region" description="Helical" evidence="1">
    <location>
        <begin position="76"/>
        <end position="97"/>
    </location>
</feature>
<dbReference type="EMBL" id="CP001918">
    <property type="protein sequence ID" value="ADF62715.1"/>
    <property type="molecule type" value="Genomic_DNA"/>
</dbReference>
<feature type="transmembrane region" description="Helical" evidence="1">
    <location>
        <begin position="357"/>
        <end position="374"/>
    </location>
</feature>
<dbReference type="KEGG" id="enc:ECL_03180"/>
<name>A0A0H3CNG3_ENTCC</name>
<evidence type="ECO:0008006" key="4">
    <source>
        <dbReference type="Google" id="ProtNLM"/>
    </source>
</evidence>
<dbReference type="Pfam" id="PF14264">
    <property type="entry name" value="Glucos_trans_II"/>
    <property type="match status" value="1"/>
</dbReference>
<dbReference type="RefSeq" id="WP_013097704.1">
    <property type="nucleotide sequence ID" value="NC_014121.1"/>
</dbReference>
<keyword evidence="3" id="KW-1185">Reference proteome</keyword>
<keyword evidence="1" id="KW-0472">Membrane</keyword>
<accession>A0A0H3CNG3</accession>
<keyword evidence="1" id="KW-1133">Transmembrane helix</keyword>
<reference evidence="2 3" key="1">
    <citation type="journal article" date="2010" name="J. Bacteriol.">
        <title>Complete genome sequence of Enterobacter cloacae subsp. cloacae type strain ATCC 13047.</title>
        <authorList>
            <person name="Ren Y."/>
            <person name="Ren Y."/>
            <person name="Zhou Z."/>
            <person name="Guo X."/>
            <person name="Li Y."/>
            <person name="Feng L."/>
            <person name="Wang L."/>
        </authorList>
    </citation>
    <scope>NUCLEOTIDE SEQUENCE [LARGE SCALE GENOMIC DNA]</scope>
    <source>
        <strain evidence="3">ATCC 13047 / DSM 30054 / NBRC 13535 / NCTC 10005 / WDCM 00083 / NCDC 279-56</strain>
    </source>
</reference>
<feature type="transmembrane region" description="Helical" evidence="1">
    <location>
        <begin position="297"/>
        <end position="326"/>
    </location>
</feature>
<feature type="transmembrane region" description="Helical" evidence="1">
    <location>
        <begin position="160"/>
        <end position="182"/>
    </location>
</feature>
<feature type="transmembrane region" description="Helical" evidence="1">
    <location>
        <begin position="104"/>
        <end position="122"/>
    </location>
</feature>
<evidence type="ECO:0000313" key="3">
    <source>
        <dbReference type="Proteomes" id="UP000002363"/>
    </source>
</evidence>